<gene>
    <name evidence="1" type="ORF">FDY95_00570</name>
</gene>
<dbReference type="Pfam" id="PF14433">
    <property type="entry name" value="SUKH-3"/>
    <property type="match status" value="1"/>
</dbReference>
<protein>
    <recommendedName>
        <fullName evidence="3">SUKH-3 domain containing protein</fullName>
    </recommendedName>
</protein>
<name>A0A5R8WWI7_9BACT</name>
<dbReference type="InterPro" id="IPR025850">
    <property type="entry name" value="SUKH-3"/>
</dbReference>
<dbReference type="AlphaFoldDB" id="A0A5R8WWI7"/>
<accession>A0A5R8WWI7</accession>
<dbReference type="RefSeq" id="WP_138074780.1">
    <property type="nucleotide sequence ID" value="NZ_VAJM01000001.1"/>
</dbReference>
<proteinExistence type="predicted"/>
<dbReference type="EMBL" id="VAJM01000001">
    <property type="protein sequence ID" value="TLM96524.1"/>
    <property type="molecule type" value="Genomic_DNA"/>
</dbReference>
<sequence>MTHPLVPPYDFPPPMRRLLEQAGWYPGRVADPPVKLPASLSYPPEVLALLRELGGLRVGYPDYKGITFEPTHADDDKLEAYSEELGRTLYPIGVTAEWWDVCVDMHGSVYKLGNWFALAGKTFVAGLSHALFESTPGLQLNEDDHTWGPDRLVITWPELPSST</sequence>
<evidence type="ECO:0000313" key="2">
    <source>
        <dbReference type="Proteomes" id="UP000305517"/>
    </source>
</evidence>
<dbReference type="OrthoDB" id="3351204at2"/>
<keyword evidence="2" id="KW-1185">Reference proteome</keyword>
<reference evidence="1 2" key="1">
    <citation type="submission" date="2019-05" db="EMBL/GenBank/DDBJ databases">
        <title>Hymenobacter edaphi sp. nov., isolated from abandoned arsenic-contaminated farmland soil.</title>
        <authorList>
            <person name="Nie L."/>
        </authorList>
    </citation>
    <scope>NUCLEOTIDE SEQUENCE [LARGE SCALE GENOMIC DNA]</scope>
    <source>
        <strain evidence="1 2">1-3-3-8</strain>
    </source>
</reference>
<organism evidence="1 2">
    <name type="scientific">Hymenobacter jeollabukensis</name>
    <dbReference type="NCBI Taxonomy" id="2025313"/>
    <lineage>
        <taxon>Bacteria</taxon>
        <taxon>Pseudomonadati</taxon>
        <taxon>Bacteroidota</taxon>
        <taxon>Cytophagia</taxon>
        <taxon>Cytophagales</taxon>
        <taxon>Hymenobacteraceae</taxon>
        <taxon>Hymenobacter</taxon>
    </lineage>
</organism>
<comment type="caution">
    <text evidence="1">The sequence shown here is derived from an EMBL/GenBank/DDBJ whole genome shotgun (WGS) entry which is preliminary data.</text>
</comment>
<evidence type="ECO:0000313" key="1">
    <source>
        <dbReference type="EMBL" id="TLM96524.1"/>
    </source>
</evidence>
<dbReference type="Proteomes" id="UP000305517">
    <property type="component" value="Unassembled WGS sequence"/>
</dbReference>
<evidence type="ECO:0008006" key="3">
    <source>
        <dbReference type="Google" id="ProtNLM"/>
    </source>
</evidence>